<keyword evidence="1" id="KW-0805">Transcription regulation</keyword>
<name>A0A017TD48_9BACT</name>
<dbReference type="Gene3D" id="1.10.10.60">
    <property type="entry name" value="Homeodomain-like"/>
    <property type="match status" value="2"/>
</dbReference>
<dbReference type="AlphaFoldDB" id="A0A017TD48"/>
<evidence type="ECO:0000259" key="4">
    <source>
        <dbReference type="PROSITE" id="PS01124"/>
    </source>
</evidence>
<evidence type="ECO:0000313" key="6">
    <source>
        <dbReference type="Proteomes" id="UP000019678"/>
    </source>
</evidence>
<dbReference type="PROSITE" id="PS01124">
    <property type="entry name" value="HTH_ARAC_FAMILY_2"/>
    <property type="match status" value="1"/>
</dbReference>
<dbReference type="OrthoDB" id="5460636at2"/>
<dbReference type="EMBL" id="ASRX01000011">
    <property type="protein sequence ID" value="EYF07149.1"/>
    <property type="molecule type" value="Genomic_DNA"/>
</dbReference>
<dbReference type="PRINTS" id="PR00032">
    <property type="entry name" value="HTHARAC"/>
</dbReference>
<dbReference type="InterPro" id="IPR050204">
    <property type="entry name" value="AraC_XylS_family_regulators"/>
</dbReference>
<proteinExistence type="predicted"/>
<dbReference type="Gene3D" id="2.60.120.10">
    <property type="entry name" value="Jelly Rolls"/>
    <property type="match status" value="1"/>
</dbReference>
<keyword evidence="2" id="KW-0238">DNA-binding</keyword>
<protein>
    <recommendedName>
        <fullName evidence="4">HTH araC/xylS-type domain-containing protein</fullName>
    </recommendedName>
</protein>
<comment type="caution">
    <text evidence="5">The sequence shown here is derived from an EMBL/GenBank/DDBJ whole genome shotgun (WGS) entry which is preliminary data.</text>
</comment>
<dbReference type="PANTHER" id="PTHR46796">
    <property type="entry name" value="HTH-TYPE TRANSCRIPTIONAL ACTIVATOR RHAS-RELATED"/>
    <property type="match status" value="1"/>
</dbReference>
<dbReference type="GO" id="GO:0003700">
    <property type="term" value="F:DNA-binding transcription factor activity"/>
    <property type="evidence" value="ECO:0007669"/>
    <property type="project" value="InterPro"/>
</dbReference>
<organism evidence="5 6">
    <name type="scientific">Chondromyces apiculatus DSM 436</name>
    <dbReference type="NCBI Taxonomy" id="1192034"/>
    <lineage>
        <taxon>Bacteria</taxon>
        <taxon>Pseudomonadati</taxon>
        <taxon>Myxococcota</taxon>
        <taxon>Polyangia</taxon>
        <taxon>Polyangiales</taxon>
        <taxon>Polyangiaceae</taxon>
        <taxon>Chondromyces</taxon>
    </lineage>
</organism>
<accession>A0A017TD48</accession>
<dbReference type="PANTHER" id="PTHR46796:SF7">
    <property type="entry name" value="ARAC FAMILY TRANSCRIPTIONAL REGULATOR"/>
    <property type="match status" value="1"/>
</dbReference>
<dbReference type="SUPFAM" id="SSF46689">
    <property type="entry name" value="Homeodomain-like"/>
    <property type="match status" value="2"/>
</dbReference>
<evidence type="ECO:0000313" key="5">
    <source>
        <dbReference type="EMBL" id="EYF07149.1"/>
    </source>
</evidence>
<dbReference type="RefSeq" id="WP_044238147.1">
    <property type="nucleotide sequence ID" value="NZ_ASRX01000011.1"/>
</dbReference>
<dbReference type="eggNOG" id="COG2207">
    <property type="taxonomic scope" value="Bacteria"/>
</dbReference>
<keyword evidence="3" id="KW-0804">Transcription</keyword>
<dbReference type="GO" id="GO:0043565">
    <property type="term" value="F:sequence-specific DNA binding"/>
    <property type="evidence" value="ECO:0007669"/>
    <property type="project" value="InterPro"/>
</dbReference>
<dbReference type="STRING" id="1192034.CAP_0628"/>
<dbReference type="InterPro" id="IPR014710">
    <property type="entry name" value="RmlC-like_jellyroll"/>
</dbReference>
<keyword evidence="6" id="KW-1185">Reference proteome</keyword>
<dbReference type="InterPro" id="IPR018060">
    <property type="entry name" value="HTH_AraC"/>
</dbReference>
<dbReference type="Proteomes" id="UP000019678">
    <property type="component" value="Unassembled WGS sequence"/>
</dbReference>
<dbReference type="InterPro" id="IPR009057">
    <property type="entry name" value="Homeodomain-like_sf"/>
</dbReference>
<dbReference type="InterPro" id="IPR020449">
    <property type="entry name" value="Tscrpt_reg_AraC-type_HTH"/>
</dbReference>
<dbReference type="InterPro" id="IPR032783">
    <property type="entry name" value="AraC_lig"/>
</dbReference>
<evidence type="ECO:0000256" key="2">
    <source>
        <dbReference type="ARBA" id="ARBA00023125"/>
    </source>
</evidence>
<evidence type="ECO:0000256" key="1">
    <source>
        <dbReference type="ARBA" id="ARBA00023015"/>
    </source>
</evidence>
<dbReference type="InterPro" id="IPR011051">
    <property type="entry name" value="RmlC_Cupin_sf"/>
</dbReference>
<dbReference type="SMART" id="SM00342">
    <property type="entry name" value="HTH_ARAC"/>
    <property type="match status" value="1"/>
</dbReference>
<dbReference type="Pfam" id="PF12852">
    <property type="entry name" value="Cupin_6"/>
    <property type="match status" value="1"/>
</dbReference>
<dbReference type="SUPFAM" id="SSF51182">
    <property type="entry name" value="RmlC-like cupins"/>
    <property type="match status" value="1"/>
</dbReference>
<evidence type="ECO:0000256" key="3">
    <source>
        <dbReference type="ARBA" id="ARBA00023163"/>
    </source>
</evidence>
<gene>
    <name evidence="5" type="ORF">CAP_0628</name>
</gene>
<sequence length="345" mass="36227">MSVRPAFLSERPSGSPGYPDVLSDVLETLRFTTLLFGRFELSAPWALRVPQKATSSFYVLARGRVRLQVDGMEQPLRLAAGDVALVPHGAAHTIDDGARSGQNTLSPGELLSVGHVGGPLSPPVRLGGGGAESTVVSGCFRFAAAGRSPLLAAFPPAVRVASEHVQASPSLAATVQLLLAESASPGQGTALVLGRLADVLLVQVLRLRALDEEKEPGGWRALADPAIGAALGMIHARPGEAWSVERLAAAVGLSRSGFAARFHELVGAPPMHYLAEWRMAKGAQWLRETNDSISLIAERAGYESDAAFSKAFKRWMGMGPGAYRRTQGPGRGAAEEMLVRGSGAA</sequence>
<feature type="domain" description="HTH araC/xylS-type" evidence="4">
    <location>
        <begin position="228"/>
        <end position="326"/>
    </location>
</feature>
<dbReference type="Pfam" id="PF12833">
    <property type="entry name" value="HTH_18"/>
    <property type="match status" value="1"/>
</dbReference>
<reference evidence="5 6" key="1">
    <citation type="submission" date="2013-05" db="EMBL/GenBank/DDBJ databases">
        <title>Genome assembly of Chondromyces apiculatus DSM 436.</title>
        <authorList>
            <person name="Sharma G."/>
            <person name="Khatri I."/>
            <person name="Kaur C."/>
            <person name="Mayilraj S."/>
            <person name="Subramanian S."/>
        </authorList>
    </citation>
    <scope>NUCLEOTIDE SEQUENCE [LARGE SCALE GENOMIC DNA]</scope>
    <source>
        <strain evidence="5 6">DSM 436</strain>
    </source>
</reference>